<feature type="domain" description="DUF6533" evidence="2">
    <location>
        <begin position="22"/>
        <end position="61"/>
    </location>
</feature>
<dbReference type="Pfam" id="PF20151">
    <property type="entry name" value="DUF6533"/>
    <property type="match status" value="1"/>
</dbReference>
<feature type="transmembrane region" description="Helical" evidence="1">
    <location>
        <begin position="135"/>
        <end position="153"/>
    </location>
</feature>
<keyword evidence="4" id="KW-1185">Reference proteome</keyword>
<organism evidence="3 4">
    <name type="scientific">Plicaturopsis crispa FD-325 SS-3</name>
    <dbReference type="NCBI Taxonomy" id="944288"/>
    <lineage>
        <taxon>Eukaryota</taxon>
        <taxon>Fungi</taxon>
        <taxon>Dikarya</taxon>
        <taxon>Basidiomycota</taxon>
        <taxon>Agaricomycotina</taxon>
        <taxon>Agaricomycetes</taxon>
        <taxon>Agaricomycetidae</taxon>
        <taxon>Amylocorticiales</taxon>
        <taxon>Amylocorticiaceae</taxon>
        <taxon>Plicatura</taxon>
        <taxon>Plicaturopsis crispa</taxon>
    </lineage>
</organism>
<dbReference type="AlphaFoldDB" id="A0A0C9SS04"/>
<reference evidence="3 4" key="1">
    <citation type="submission" date="2014-06" db="EMBL/GenBank/DDBJ databases">
        <title>Evolutionary Origins and Diversification of the Mycorrhizal Mutualists.</title>
        <authorList>
            <consortium name="DOE Joint Genome Institute"/>
            <consortium name="Mycorrhizal Genomics Consortium"/>
            <person name="Kohler A."/>
            <person name="Kuo A."/>
            <person name="Nagy L.G."/>
            <person name="Floudas D."/>
            <person name="Copeland A."/>
            <person name="Barry K.W."/>
            <person name="Cichocki N."/>
            <person name="Veneault-Fourrey C."/>
            <person name="LaButti K."/>
            <person name="Lindquist E.A."/>
            <person name="Lipzen A."/>
            <person name="Lundell T."/>
            <person name="Morin E."/>
            <person name="Murat C."/>
            <person name="Riley R."/>
            <person name="Ohm R."/>
            <person name="Sun H."/>
            <person name="Tunlid A."/>
            <person name="Henrissat B."/>
            <person name="Grigoriev I.V."/>
            <person name="Hibbett D.S."/>
            <person name="Martin F."/>
        </authorList>
    </citation>
    <scope>NUCLEOTIDE SEQUENCE [LARGE SCALE GENOMIC DNA]</scope>
    <source>
        <strain evidence="3 4">FD-325 SS-3</strain>
    </source>
</reference>
<dbReference type="InterPro" id="IPR045340">
    <property type="entry name" value="DUF6533"/>
</dbReference>
<evidence type="ECO:0000259" key="2">
    <source>
        <dbReference type="Pfam" id="PF20151"/>
    </source>
</evidence>
<evidence type="ECO:0000313" key="4">
    <source>
        <dbReference type="Proteomes" id="UP000053263"/>
    </source>
</evidence>
<feature type="transmembrane region" description="Helical" evidence="1">
    <location>
        <begin position="177"/>
        <end position="201"/>
    </location>
</feature>
<gene>
    <name evidence="3" type="ORF">PLICRDRAFT_178907</name>
</gene>
<evidence type="ECO:0000313" key="3">
    <source>
        <dbReference type="EMBL" id="KII85162.1"/>
    </source>
</evidence>
<name>A0A0C9SS04_PLICR</name>
<evidence type="ECO:0000256" key="1">
    <source>
        <dbReference type="SAM" id="Phobius"/>
    </source>
</evidence>
<dbReference type="EMBL" id="KN832568">
    <property type="protein sequence ID" value="KII85162.1"/>
    <property type="molecule type" value="Genomic_DNA"/>
</dbReference>
<keyword evidence="1" id="KW-0812">Transmembrane</keyword>
<dbReference type="Proteomes" id="UP000053263">
    <property type="component" value="Unassembled WGS sequence"/>
</dbReference>
<feature type="transmembrane region" description="Helical" evidence="1">
    <location>
        <begin position="104"/>
        <end position="123"/>
    </location>
</feature>
<keyword evidence="1" id="KW-1133">Transmembrane helix</keyword>
<sequence>MDMDMETLVRDVTVYNYLHYMSITILYVDHLSTLPEEISMIWTRPRSFSSIAFLVNRYLSFGVNLANTIMTRMSLTEQRYEHRACLSVHSPLTRQRLSCRHFNTFRQTLLLVVQLTVAVLLMMRTYALYGRSTRILLLMIGIAIPLLGVAGWSESKAVPNITVETTVGCHVVTPNDMAIWIATSWEALFAFDTMIFVLTLFKMSRQRYGNPTKFLGQRVPLILTILRDGAVYFAERHPSIMGFANLSNVLTYYLAPPILKGGLSTFASVISVTMMSRLMLNLHESASGGILSNAPEPNVFASGNGGGQSSHGRNFSGNAIPSLNIGHPDQYIELDRRNLYRYPETPVV</sequence>
<protein>
    <recommendedName>
        <fullName evidence="2">DUF6533 domain-containing protein</fullName>
    </recommendedName>
</protein>
<proteinExistence type="predicted"/>
<accession>A0A0C9SS04</accession>
<dbReference type="OrthoDB" id="2686513at2759"/>
<keyword evidence="1" id="KW-0472">Membrane</keyword>
<dbReference type="HOGENOM" id="CLU_035509_7_0_1"/>